<reference evidence="1 2" key="1">
    <citation type="submission" date="2020-07" db="EMBL/GenBank/DDBJ databases">
        <title>Stappia sp., F7233, whole genome shotgun sequencing project.</title>
        <authorList>
            <person name="Jiang S."/>
            <person name="Liu Z.W."/>
            <person name="Du Z.J."/>
        </authorList>
    </citation>
    <scope>NUCLEOTIDE SEQUENCE [LARGE SCALE GENOMIC DNA]</scope>
    <source>
        <strain evidence="1 2">F7233</strain>
    </source>
</reference>
<gene>
    <name evidence="1" type="ORF">H2509_14880</name>
</gene>
<sequence>MQNQATSHPARRAKARSARPIADLIGPGLSAACRKRGFASADLLTAWPDIVGDRYAEKVQPERLVWPRGRGAGGEDEVLEPAVLTVHTDGATALFLSYELPVVIERINAFFGWAAVGRIKIVQRPITARKRQRPPRLRDLTAEEESELAGKVGAVANPKLRQALEQLGRAVIAKNR</sequence>
<comment type="caution">
    <text evidence="1">The sequence shown here is derived from an EMBL/GenBank/DDBJ whole genome shotgun (WGS) entry which is preliminary data.</text>
</comment>
<dbReference type="Pfam" id="PF05258">
    <property type="entry name" value="DciA"/>
    <property type="match status" value="1"/>
</dbReference>
<protein>
    <submittedName>
        <fullName evidence="1">DUF721 domain-containing protein</fullName>
    </submittedName>
</protein>
<dbReference type="RefSeq" id="WP_182166627.1">
    <property type="nucleotide sequence ID" value="NZ_JACFXV010000062.1"/>
</dbReference>
<dbReference type="AlphaFoldDB" id="A0A839AHM7"/>
<accession>A0A839AHM7</accession>
<dbReference type="EMBL" id="JACFXV010000062">
    <property type="protein sequence ID" value="MBA5778412.1"/>
    <property type="molecule type" value="Genomic_DNA"/>
</dbReference>
<dbReference type="Proteomes" id="UP000541109">
    <property type="component" value="Unassembled WGS sequence"/>
</dbReference>
<dbReference type="InterPro" id="IPR007922">
    <property type="entry name" value="DciA-like"/>
</dbReference>
<organism evidence="1 2">
    <name type="scientific">Stappia albiluteola</name>
    <dbReference type="NCBI Taxonomy" id="2758565"/>
    <lineage>
        <taxon>Bacteria</taxon>
        <taxon>Pseudomonadati</taxon>
        <taxon>Pseudomonadota</taxon>
        <taxon>Alphaproteobacteria</taxon>
        <taxon>Hyphomicrobiales</taxon>
        <taxon>Stappiaceae</taxon>
        <taxon>Stappia</taxon>
    </lineage>
</organism>
<evidence type="ECO:0000313" key="2">
    <source>
        <dbReference type="Proteomes" id="UP000541109"/>
    </source>
</evidence>
<keyword evidence="2" id="KW-1185">Reference proteome</keyword>
<proteinExistence type="predicted"/>
<evidence type="ECO:0000313" key="1">
    <source>
        <dbReference type="EMBL" id="MBA5778412.1"/>
    </source>
</evidence>
<dbReference type="InterPro" id="IPR010593">
    <property type="entry name" value="DUF1159"/>
</dbReference>
<name>A0A839AHM7_9HYPH</name>
<dbReference type="PIRSF" id="PIRSF032064">
    <property type="entry name" value="UCP032064"/>
    <property type="match status" value="1"/>
</dbReference>